<protein>
    <submittedName>
        <fullName evidence="1">Uncharacterized protein</fullName>
    </submittedName>
</protein>
<reference evidence="1 2" key="1">
    <citation type="submission" date="2018-10" db="EMBL/GenBank/DDBJ databases">
        <title>A high-quality apple genome assembly.</title>
        <authorList>
            <person name="Hu J."/>
        </authorList>
    </citation>
    <scope>NUCLEOTIDE SEQUENCE [LARGE SCALE GENOMIC DNA]</scope>
    <source>
        <strain evidence="2">cv. HFTH1</strain>
        <tissue evidence="1">Young leaf</tissue>
    </source>
</reference>
<dbReference type="Proteomes" id="UP000290289">
    <property type="component" value="Chromosome 9"/>
</dbReference>
<evidence type="ECO:0000313" key="1">
    <source>
        <dbReference type="EMBL" id="RXH90693.1"/>
    </source>
</evidence>
<keyword evidence="2" id="KW-1185">Reference proteome</keyword>
<organism evidence="1 2">
    <name type="scientific">Malus domestica</name>
    <name type="common">Apple</name>
    <name type="synonym">Pyrus malus</name>
    <dbReference type="NCBI Taxonomy" id="3750"/>
    <lineage>
        <taxon>Eukaryota</taxon>
        <taxon>Viridiplantae</taxon>
        <taxon>Streptophyta</taxon>
        <taxon>Embryophyta</taxon>
        <taxon>Tracheophyta</taxon>
        <taxon>Spermatophyta</taxon>
        <taxon>Magnoliopsida</taxon>
        <taxon>eudicotyledons</taxon>
        <taxon>Gunneridae</taxon>
        <taxon>Pentapetalae</taxon>
        <taxon>rosids</taxon>
        <taxon>fabids</taxon>
        <taxon>Rosales</taxon>
        <taxon>Rosaceae</taxon>
        <taxon>Amygdaloideae</taxon>
        <taxon>Maleae</taxon>
        <taxon>Malus</taxon>
    </lineage>
</organism>
<dbReference type="EMBL" id="RDQH01000335">
    <property type="protein sequence ID" value="RXH90693.1"/>
    <property type="molecule type" value="Genomic_DNA"/>
</dbReference>
<sequence length="222" mass="24765">MTSGGTILSLPFSSGCSSLWFLGHRNAAFAHCFHVSVIDGSSPSSCLGRVARLAHASIIAGPAFDFFCAFRFSLSPFSVFAIMNPSFLCLENGGFAVGLGSPSSSSSSKPVAPPSFITGKHDGLRCRTNTVTLIRKELQTRKASFEHLQLQEEMRRLNCRTKVYFDVKKLAVCKDKNISIYAMKFVALGYEEVERYLMEWEFCCLRQRMDLVGRQDFVKERT</sequence>
<accession>A0A498JA52</accession>
<proteinExistence type="predicted"/>
<evidence type="ECO:0000313" key="2">
    <source>
        <dbReference type="Proteomes" id="UP000290289"/>
    </source>
</evidence>
<dbReference type="AlphaFoldDB" id="A0A498JA52"/>
<gene>
    <name evidence="1" type="ORF">DVH24_035457</name>
</gene>
<name>A0A498JA52_MALDO</name>
<comment type="caution">
    <text evidence="1">The sequence shown here is derived from an EMBL/GenBank/DDBJ whole genome shotgun (WGS) entry which is preliminary data.</text>
</comment>